<evidence type="ECO:0000256" key="10">
    <source>
        <dbReference type="SAM" id="MobiDB-lite"/>
    </source>
</evidence>
<accession>L0PEM8</accession>
<feature type="compositionally biased region" description="Basic and acidic residues" evidence="10">
    <location>
        <begin position="134"/>
        <end position="147"/>
    </location>
</feature>
<dbReference type="GO" id="GO:0070847">
    <property type="term" value="C:core mediator complex"/>
    <property type="evidence" value="ECO:0007669"/>
    <property type="project" value="TreeGrafter"/>
</dbReference>
<dbReference type="Pfam" id="PF08633">
    <property type="entry name" value="Rox3"/>
    <property type="match status" value="1"/>
</dbReference>
<proteinExistence type="inferred from homology"/>
<evidence type="ECO:0000256" key="7">
    <source>
        <dbReference type="ARBA" id="ARBA00023242"/>
    </source>
</evidence>
<keyword evidence="7 9" id="KW-0539">Nucleus</keyword>
<dbReference type="AlphaFoldDB" id="L0PEM8"/>
<comment type="subunit">
    <text evidence="9">Component of the Mediator complex.</text>
</comment>
<sequence length="174" mass="20621">MAEEFYFVNHSSYSQTIPSVTEDLQCLYGLNELAKRVARVDEFGNKRKMRQSYKGHIQHLPEACWIGENVILKDRFIRDLILKPQEDKTNKFIEDLDPEMLEMAFTLQPEPVSHLDSNILEYGSLEKDELYDNKDRESTRSINDTKRYSKKKRKHDEYELFSDSGQKKKYKKTS</sequence>
<dbReference type="PANTHER" id="PTHR28270:SF1">
    <property type="entry name" value="MEDIATOR OF RNA POLYMERASE II TRANSCRIPTION SUBUNIT 19"/>
    <property type="match status" value="1"/>
</dbReference>
<gene>
    <name evidence="9" type="primary">MED19</name>
    <name evidence="11" type="ORF">PNEJI1_000346</name>
</gene>
<organism evidence="12">
    <name type="scientific">Pneumocystis jirovecii</name>
    <name type="common">Human pneumocystis pneumonia agent</name>
    <dbReference type="NCBI Taxonomy" id="42068"/>
    <lineage>
        <taxon>Eukaryota</taxon>
        <taxon>Fungi</taxon>
        <taxon>Dikarya</taxon>
        <taxon>Ascomycota</taxon>
        <taxon>Taphrinomycotina</taxon>
        <taxon>Pneumocystomycetes</taxon>
        <taxon>Pneumocystaceae</taxon>
        <taxon>Pneumocystis</taxon>
    </lineage>
</organism>
<evidence type="ECO:0000256" key="1">
    <source>
        <dbReference type="ARBA" id="ARBA00004123"/>
    </source>
</evidence>
<evidence type="ECO:0000256" key="2">
    <source>
        <dbReference type="ARBA" id="ARBA00009259"/>
    </source>
</evidence>
<dbReference type="GO" id="GO:0006357">
    <property type="term" value="P:regulation of transcription by RNA polymerase II"/>
    <property type="evidence" value="ECO:0007669"/>
    <property type="project" value="InterPro"/>
</dbReference>
<dbReference type="STRING" id="1209962.L0PEM8"/>
<comment type="function">
    <text evidence="9">Component of the Mediator complex, a coactivator involved in the regulated transcription of nearly all RNA polymerase II-dependent genes. Mediator functions as a bridge to convey information from gene-specific regulatory proteins to the basal RNA polymerase II transcription machinery. Mediator is recruited to promoters by direct interactions with regulatory proteins and serves as a scaffold for the assembly of a functional preinitiation complex with RNA polymerase II and the general transcription factors.</text>
</comment>
<comment type="subcellular location">
    <subcellularLocation>
        <location evidence="1 9">Nucleus</location>
    </subcellularLocation>
</comment>
<comment type="caution">
    <text evidence="11">The sequence shown here is derived from an EMBL/GenBank/DDBJ whole genome shotgun (WGS) entry which is preliminary data.</text>
</comment>
<evidence type="ECO:0000256" key="4">
    <source>
        <dbReference type="ARBA" id="ARBA00023015"/>
    </source>
</evidence>
<keyword evidence="6 9" id="KW-0804">Transcription</keyword>
<keyword evidence="4 9" id="KW-0805">Transcription regulation</keyword>
<protein>
    <recommendedName>
        <fullName evidence="3 9">Mediator of RNA polymerase II transcription subunit 19</fullName>
    </recommendedName>
    <alternativeName>
        <fullName evidence="8 9">Mediator complex subunit 19</fullName>
    </alternativeName>
</protein>
<dbReference type="GO" id="GO:0016592">
    <property type="term" value="C:mediator complex"/>
    <property type="evidence" value="ECO:0007669"/>
    <property type="project" value="InterPro"/>
</dbReference>
<reference evidence="11 12" key="1">
    <citation type="journal article" date="2012" name="MBio">
        <title>De novo assembly of the Pneumocystis jirovecii genome from a single bronchoalveolar lavage fluid specimen from a patient.</title>
        <authorList>
            <person name="Cisse O.H."/>
            <person name="Pagni M."/>
            <person name="Hauser P.M."/>
        </authorList>
    </citation>
    <scope>NUCLEOTIDE SEQUENCE [LARGE SCALE GENOMIC DNA]</scope>
    <source>
        <strain evidence="11 12">SE8</strain>
    </source>
</reference>
<comment type="similarity">
    <text evidence="2 9">Belongs to the Mediator complex subunit 19 family.</text>
</comment>
<evidence type="ECO:0000313" key="12">
    <source>
        <dbReference type="Proteomes" id="UP000010422"/>
    </source>
</evidence>
<name>L0PEM8_PNEJI</name>
<dbReference type="InParanoid" id="L0PEM8"/>
<dbReference type="Proteomes" id="UP000010422">
    <property type="component" value="Unassembled WGS sequence"/>
</dbReference>
<evidence type="ECO:0000256" key="9">
    <source>
        <dbReference type="RuleBase" id="RU364151"/>
    </source>
</evidence>
<dbReference type="InterPro" id="IPR013942">
    <property type="entry name" value="Mediator_Med19_fun"/>
</dbReference>
<evidence type="ECO:0000313" key="11">
    <source>
        <dbReference type="EMBL" id="CCJ30687.1"/>
    </source>
</evidence>
<keyword evidence="5 9" id="KW-0010">Activator</keyword>
<evidence type="ECO:0000256" key="6">
    <source>
        <dbReference type="ARBA" id="ARBA00023163"/>
    </source>
</evidence>
<evidence type="ECO:0000256" key="5">
    <source>
        <dbReference type="ARBA" id="ARBA00023159"/>
    </source>
</evidence>
<evidence type="ECO:0000256" key="3">
    <source>
        <dbReference type="ARBA" id="ARBA00019615"/>
    </source>
</evidence>
<dbReference type="FunCoup" id="L0PEM8">
    <property type="interactions" value="14"/>
</dbReference>
<dbReference type="EMBL" id="CAKM01000262">
    <property type="protein sequence ID" value="CCJ30687.1"/>
    <property type="molecule type" value="Genomic_DNA"/>
</dbReference>
<dbReference type="PANTHER" id="PTHR28270">
    <property type="entry name" value="MEDIATOR OF RNA POLYMERASE II TRANSCRIPTION SUBUNIT 19"/>
    <property type="match status" value="1"/>
</dbReference>
<dbReference type="GO" id="GO:0003712">
    <property type="term" value="F:transcription coregulator activity"/>
    <property type="evidence" value="ECO:0007669"/>
    <property type="project" value="InterPro"/>
</dbReference>
<feature type="region of interest" description="Disordered" evidence="10">
    <location>
        <begin position="134"/>
        <end position="174"/>
    </location>
</feature>
<dbReference type="VEuPathDB" id="FungiDB:PNEJI1_000346"/>
<evidence type="ECO:0000256" key="8">
    <source>
        <dbReference type="ARBA" id="ARBA00032018"/>
    </source>
</evidence>